<protein>
    <submittedName>
        <fullName evidence="1">Uncharacterized protein</fullName>
    </submittedName>
</protein>
<organism evidence="1">
    <name type="scientific">bioreactor metagenome</name>
    <dbReference type="NCBI Taxonomy" id="1076179"/>
    <lineage>
        <taxon>unclassified sequences</taxon>
        <taxon>metagenomes</taxon>
        <taxon>ecological metagenomes</taxon>
    </lineage>
</organism>
<sequence length="84" mass="8705">MSDLLSGYAPTIDGAYAAKYINGVATIGAGDQIGEYLRVEVSNGNTLVEIDRSGGGDDYSTLVTLTGVETDLATLLANHQIALI</sequence>
<comment type="caution">
    <text evidence="1">The sequence shown here is derived from an EMBL/GenBank/DDBJ whole genome shotgun (WGS) entry which is preliminary data.</text>
</comment>
<reference evidence="1" key="1">
    <citation type="submission" date="2019-08" db="EMBL/GenBank/DDBJ databases">
        <authorList>
            <person name="Kucharzyk K."/>
            <person name="Murdoch R.W."/>
            <person name="Higgins S."/>
            <person name="Loffler F."/>
        </authorList>
    </citation>
    <scope>NUCLEOTIDE SEQUENCE</scope>
</reference>
<gene>
    <name evidence="1" type="ORF">SDC9_90139</name>
</gene>
<name>A0A644ZRF1_9ZZZZ</name>
<dbReference type="EMBL" id="VSSQ01010113">
    <property type="protein sequence ID" value="MPM43465.1"/>
    <property type="molecule type" value="Genomic_DNA"/>
</dbReference>
<accession>A0A644ZRF1</accession>
<dbReference type="AlphaFoldDB" id="A0A644ZRF1"/>
<evidence type="ECO:0000313" key="1">
    <source>
        <dbReference type="EMBL" id="MPM43465.1"/>
    </source>
</evidence>
<proteinExistence type="predicted"/>